<keyword evidence="10" id="KW-1185">Reference proteome</keyword>
<keyword evidence="3" id="KW-0238">DNA-binding</keyword>
<dbReference type="PROSITE" id="PS50110">
    <property type="entry name" value="RESPONSE_REGULATORY"/>
    <property type="match status" value="1"/>
</dbReference>
<evidence type="ECO:0000259" key="7">
    <source>
        <dbReference type="PROSITE" id="PS50043"/>
    </source>
</evidence>
<proteinExistence type="predicted"/>
<reference evidence="10" key="1">
    <citation type="journal article" date="2019" name="Int. J. Syst. Evol. Microbiol.">
        <title>The Global Catalogue of Microorganisms (GCM) 10K type strain sequencing project: providing services to taxonomists for standard genome sequencing and annotation.</title>
        <authorList>
            <consortium name="The Broad Institute Genomics Platform"/>
            <consortium name="The Broad Institute Genome Sequencing Center for Infectious Disease"/>
            <person name="Wu L."/>
            <person name="Ma J."/>
        </authorList>
    </citation>
    <scope>NUCLEOTIDE SEQUENCE [LARGE SCALE GENOMIC DNA]</scope>
    <source>
        <strain evidence="10">JCM 10367</strain>
    </source>
</reference>
<dbReference type="Pfam" id="PF00072">
    <property type="entry name" value="Response_reg"/>
    <property type="match status" value="1"/>
</dbReference>
<evidence type="ECO:0000256" key="4">
    <source>
        <dbReference type="ARBA" id="ARBA00023163"/>
    </source>
</evidence>
<evidence type="ECO:0000313" key="9">
    <source>
        <dbReference type="EMBL" id="GAA0662182.1"/>
    </source>
</evidence>
<name>A0ABN1HPS5_9ACTN</name>
<dbReference type="SUPFAM" id="SSF46894">
    <property type="entry name" value="C-terminal effector domain of the bipartite response regulators"/>
    <property type="match status" value="1"/>
</dbReference>
<evidence type="ECO:0000256" key="1">
    <source>
        <dbReference type="ARBA" id="ARBA00022553"/>
    </source>
</evidence>
<dbReference type="Gene3D" id="3.40.50.2300">
    <property type="match status" value="1"/>
</dbReference>
<accession>A0ABN1HPS5</accession>
<comment type="caution">
    <text evidence="5">Lacks conserved residue(s) required for the propagation of feature annotation.</text>
</comment>
<feature type="chain" id="PRO_5047041560" evidence="6">
    <location>
        <begin position="20"/>
        <end position="335"/>
    </location>
</feature>
<dbReference type="InterPro" id="IPR058245">
    <property type="entry name" value="NreC/VraR/RcsB-like_REC"/>
</dbReference>
<dbReference type="Pfam" id="PF00196">
    <property type="entry name" value="GerE"/>
    <property type="match status" value="1"/>
</dbReference>
<dbReference type="SMART" id="SM00421">
    <property type="entry name" value="HTH_LUXR"/>
    <property type="match status" value="1"/>
</dbReference>
<dbReference type="PROSITE" id="PS00622">
    <property type="entry name" value="HTH_LUXR_1"/>
    <property type="match status" value="1"/>
</dbReference>
<gene>
    <name evidence="9" type="ORF">GCM10009535_47230</name>
</gene>
<evidence type="ECO:0000256" key="2">
    <source>
        <dbReference type="ARBA" id="ARBA00023015"/>
    </source>
</evidence>
<dbReference type="InterPro" id="IPR011006">
    <property type="entry name" value="CheY-like_superfamily"/>
</dbReference>
<dbReference type="InterPro" id="IPR039420">
    <property type="entry name" value="WalR-like"/>
</dbReference>
<dbReference type="PRINTS" id="PR00038">
    <property type="entry name" value="HTHLUXR"/>
</dbReference>
<dbReference type="CDD" id="cd17535">
    <property type="entry name" value="REC_NarL-like"/>
    <property type="match status" value="1"/>
</dbReference>
<keyword evidence="1" id="KW-0597">Phosphoprotein</keyword>
<dbReference type="SUPFAM" id="SSF52172">
    <property type="entry name" value="CheY-like"/>
    <property type="match status" value="1"/>
</dbReference>
<dbReference type="InterPro" id="IPR016032">
    <property type="entry name" value="Sig_transdc_resp-reg_C-effctor"/>
</dbReference>
<organism evidence="9 10">
    <name type="scientific">Streptomyces thermocarboxydovorans</name>
    <dbReference type="NCBI Taxonomy" id="59298"/>
    <lineage>
        <taxon>Bacteria</taxon>
        <taxon>Bacillati</taxon>
        <taxon>Actinomycetota</taxon>
        <taxon>Actinomycetes</taxon>
        <taxon>Kitasatosporales</taxon>
        <taxon>Streptomycetaceae</taxon>
        <taxon>Streptomyces</taxon>
    </lineage>
</organism>
<protein>
    <submittedName>
        <fullName evidence="9">Uncharacterized protein</fullName>
    </submittedName>
</protein>
<dbReference type="PANTHER" id="PTHR43214:SF24">
    <property type="entry name" value="TRANSCRIPTIONAL REGULATORY PROTEIN NARL-RELATED"/>
    <property type="match status" value="1"/>
</dbReference>
<evidence type="ECO:0000256" key="5">
    <source>
        <dbReference type="PROSITE-ProRule" id="PRU00169"/>
    </source>
</evidence>
<feature type="domain" description="Response regulatory" evidence="8">
    <location>
        <begin position="159"/>
        <end position="233"/>
    </location>
</feature>
<dbReference type="InterPro" id="IPR001789">
    <property type="entry name" value="Sig_transdc_resp-reg_receiver"/>
</dbReference>
<dbReference type="InterPro" id="IPR000792">
    <property type="entry name" value="Tscrpt_reg_LuxR_C"/>
</dbReference>
<evidence type="ECO:0000259" key="8">
    <source>
        <dbReference type="PROSITE" id="PS50110"/>
    </source>
</evidence>
<dbReference type="PANTHER" id="PTHR43214">
    <property type="entry name" value="TWO-COMPONENT RESPONSE REGULATOR"/>
    <property type="match status" value="1"/>
</dbReference>
<feature type="signal peptide" evidence="6">
    <location>
        <begin position="1"/>
        <end position="19"/>
    </location>
</feature>
<keyword evidence="6" id="KW-0732">Signal</keyword>
<keyword evidence="2" id="KW-0805">Transcription regulation</keyword>
<sequence length="335" mass="35252">MRKISAVLTALGIASLSLAVPAATAHAAAQPVHTCKDAWYGATSGYFYAYDGINCVGFLGKASGNDSNWGNGSGPFQGGDTNKAGSVLNKGTSGMAVAVYNGTGTDWGGGYSCLARSEYYASNLSDDKFSSGAGVNNGISSHRWAWNSECYGHFWARCRMPGMDGIAATERILAEAAAGPGTPEQEPGLPRVLVLTTFDLDEYVYAALRAGASGFLLKDTGPERLLEAVHAVARGDMLFAPSVTRRLIEAYVQRAEPVPDSPASLEALTAREREVLRLTARGLSNTEIAEQLFISEATVKTHLNRTMTKLDLDSRAQAVVVAYETGLVVPGGSAG</sequence>
<feature type="domain" description="HTH luxR-type" evidence="7">
    <location>
        <begin position="261"/>
        <end position="326"/>
    </location>
</feature>
<comment type="caution">
    <text evidence="9">The sequence shown here is derived from an EMBL/GenBank/DDBJ whole genome shotgun (WGS) entry which is preliminary data.</text>
</comment>
<dbReference type="EMBL" id="BAAAGU010000054">
    <property type="protein sequence ID" value="GAA0662182.1"/>
    <property type="molecule type" value="Genomic_DNA"/>
</dbReference>
<evidence type="ECO:0000256" key="3">
    <source>
        <dbReference type="ARBA" id="ARBA00023125"/>
    </source>
</evidence>
<evidence type="ECO:0000313" key="10">
    <source>
        <dbReference type="Proteomes" id="UP001500724"/>
    </source>
</evidence>
<dbReference type="CDD" id="cd06170">
    <property type="entry name" value="LuxR_C_like"/>
    <property type="match status" value="1"/>
</dbReference>
<dbReference type="PROSITE" id="PS50043">
    <property type="entry name" value="HTH_LUXR_2"/>
    <property type="match status" value="1"/>
</dbReference>
<evidence type="ECO:0000256" key="6">
    <source>
        <dbReference type="SAM" id="SignalP"/>
    </source>
</evidence>
<keyword evidence="4" id="KW-0804">Transcription</keyword>
<dbReference type="Proteomes" id="UP001500724">
    <property type="component" value="Unassembled WGS sequence"/>
</dbReference>